<accession>A0A1F7TKK8</accession>
<dbReference type="GO" id="GO:0003735">
    <property type="term" value="F:structural constituent of ribosome"/>
    <property type="evidence" value="ECO:0007669"/>
    <property type="project" value="InterPro"/>
</dbReference>
<sequence length="134" mass="14993">MAETKDNQYYGLGRRKTSTARVHLTPGGTGKVTVNGKDLSKYFGTDILRQNVIRPFTTVGMEGKFDVNAATEGGGITGQADAIRLGISRALLEFNPDYRAVLKKSRFLTRDARKRERKKYGKKGARRSPQWAKR</sequence>
<dbReference type="EMBL" id="MGDT01000007">
    <property type="protein sequence ID" value="OGL66499.1"/>
    <property type="molecule type" value="Genomic_DNA"/>
</dbReference>
<name>A0A1F7TKK8_9BACT</name>
<dbReference type="Proteomes" id="UP000177885">
    <property type="component" value="Unassembled WGS sequence"/>
</dbReference>
<organism evidence="8 9">
    <name type="scientific">Candidatus Uhrbacteria bacterium RIFCSPHIGHO2_01_FULL_63_20</name>
    <dbReference type="NCBI Taxonomy" id="1802385"/>
    <lineage>
        <taxon>Bacteria</taxon>
        <taxon>Candidatus Uhriibacteriota</taxon>
    </lineage>
</organism>
<comment type="similarity">
    <text evidence="1 5 6">Belongs to the universal ribosomal protein uS9 family.</text>
</comment>
<dbReference type="NCBIfam" id="NF001099">
    <property type="entry name" value="PRK00132.1"/>
    <property type="match status" value="1"/>
</dbReference>
<dbReference type="Pfam" id="PF00380">
    <property type="entry name" value="Ribosomal_S9"/>
    <property type="match status" value="1"/>
</dbReference>
<dbReference type="STRING" id="1802385.A2856_02290"/>
<gene>
    <name evidence="5" type="primary">rpsI</name>
    <name evidence="8" type="ORF">A2856_02290</name>
</gene>
<dbReference type="GO" id="GO:0006412">
    <property type="term" value="P:translation"/>
    <property type="evidence" value="ECO:0007669"/>
    <property type="project" value="UniProtKB-UniRule"/>
</dbReference>
<evidence type="ECO:0000256" key="5">
    <source>
        <dbReference type="HAMAP-Rule" id="MF_00532"/>
    </source>
</evidence>
<dbReference type="Gene3D" id="3.30.230.10">
    <property type="match status" value="1"/>
</dbReference>
<dbReference type="InterPro" id="IPR000754">
    <property type="entry name" value="Ribosomal_uS9"/>
</dbReference>
<dbReference type="AlphaFoldDB" id="A0A1F7TKK8"/>
<dbReference type="SUPFAM" id="SSF54211">
    <property type="entry name" value="Ribosomal protein S5 domain 2-like"/>
    <property type="match status" value="1"/>
</dbReference>
<reference evidence="8 9" key="1">
    <citation type="journal article" date="2016" name="Nat. Commun.">
        <title>Thousands of microbial genomes shed light on interconnected biogeochemical processes in an aquifer system.</title>
        <authorList>
            <person name="Anantharaman K."/>
            <person name="Brown C.T."/>
            <person name="Hug L.A."/>
            <person name="Sharon I."/>
            <person name="Castelle C.J."/>
            <person name="Probst A.J."/>
            <person name="Thomas B.C."/>
            <person name="Singh A."/>
            <person name="Wilkins M.J."/>
            <person name="Karaoz U."/>
            <person name="Brodie E.L."/>
            <person name="Williams K.H."/>
            <person name="Hubbard S.S."/>
            <person name="Banfield J.F."/>
        </authorList>
    </citation>
    <scope>NUCLEOTIDE SEQUENCE [LARGE SCALE GENOMIC DNA]</scope>
</reference>
<dbReference type="PANTHER" id="PTHR21569">
    <property type="entry name" value="RIBOSOMAL PROTEIN S9"/>
    <property type="match status" value="1"/>
</dbReference>
<dbReference type="InterPro" id="IPR014721">
    <property type="entry name" value="Ribsml_uS5_D2-typ_fold_subgr"/>
</dbReference>
<dbReference type="InterPro" id="IPR020574">
    <property type="entry name" value="Ribosomal_uS9_CS"/>
</dbReference>
<dbReference type="GO" id="GO:0003723">
    <property type="term" value="F:RNA binding"/>
    <property type="evidence" value="ECO:0007669"/>
    <property type="project" value="TreeGrafter"/>
</dbReference>
<dbReference type="InterPro" id="IPR020568">
    <property type="entry name" value="Ribosomal_Su5_D2-typ_SF"/>
</dbReference>
<evidence type="ECO:0000313" key="9">
    <source>
        <dbReference type="Proteomes" id="UP000177885"/>
    </source>
</evidence>
<evidence type="ECO:0000256" key="6">
    <source>
        <dbReference type="RuleBase" id="RU003815"/>
    </source>
</evidence>
<comment type="caution">
    <text evidence="8">The sequence shown here is derived from an EMBL/GenBank/DDBJ whole genome shotgun (WGS) entry which is preliminary data.</text>
</comment>
<protein>
    <recommendedName>
        <fullName evidence="4 5">Small ribosomal subunit protein uS9</fullName>
    </recommendedName>
</protein>
<evidence type="ECO:0000313" key="8">
    <source>
        <dbReference type="EMBL" id="OGL66499.1"/>
    </source>
</evidence>
<feature type="region of interest" description="Disordered" evidence="7">
    <location>
        <begin position="112"/>
        <end position="134"/>
    </location>
</feature>
<evidence type="ECO:0000256" key="2">
    <source>
        <dbReference type="ARBA" id="ARBA00022980"/>
    </source>
</evidence>
<feature type="compositionally biased region" description="Basic residues" evidence="7">
    <location>
        <begin position="115"/>
        <end position="134"/>
    </location>
</feature>
<dbReference type="InterPro" id="IPR023035">
    <property type="entry name" value="Ribosomal_uS9_bac/plastid"/>
</dbReference>
<evidence type="ECO:0000256" key="1">
    <source>
        <dbReference type="ARBA" id="ARBA00005251"/>
    </source>
</evidence>
<evidence type="ECO:0000256" key="7">
    <source>
        <dbReference type="SAM" id="MobiDB-lite"/>
    </source>
</evidence>
<dbReference type="PANTHER" id="PTHR21569:SF1">
    <property type="entry name" value="SMALL RIBOSOMAL SUBUNIT PROTEIN US9M"/>
    <property type="match status" value="1"/>
</dbReference>
<dbReference type="HAMAP" id="MF_00532_B">
    <property type="entry name" value="Ribosomal_uS9_B"/>
    <property type="match status" value="1"/>
</dbReference>
<keyword evidence="3 5" id="KW-0687">Ribonucleoprotein</keyword>
<dbReference type="FunFam" id="3.30.230.10:FF:000001">
    <property type="entry name" value="30S ribosomal protein S9"/>
    <property type="match status" value="1"/>
</dbReference>
<dbReference type="GO" id="GO:0022627">
    <property type="term" value="C:cytosolic small ribosomal subunit"/>
    <property type="evidence" value="ECO:0007669"/>
    <property type="project" value="TreeGrafter"/>
</dbReference>
<evidence type="ECO:0000256" key="3">
    <source>
        <dbReference type="ARBA" id="ARBA00023274"/>
    </source>
</evidence>
<keyword evidence="2 5" id="KW-0689">Ribosomal protein</keyword>
<evidence type="ECO:0000256" key="4">
    <source>
        <dbReference type="ARBA" id="ARBA00035259"/>
    </source>
</evidence>
<dbReference type="PROSITE" id="PS00360">
    <property type="entry name" value="RIBOSOMAL_S9"/>
    <property type="match status" value="1"/>
</dbReference>
<proteinExistence type="inferred from homology"/>